<protein>
    <submittedName>
        <fullName evidence="1">DUF370 domain-containing protein</fullName>
    </submittedName>
</protein>
<dbReference type="AlphaFoldDB" id="A0A7C5V391"/>
<sequence length="94" mass="10857">MFAHIGEDYVINSAELLVILNWDSFILSEDNRKILENLKLQDRIVVINDEIKKSIIILEIDGRMYGIISPVSSGTIAKRLLNFNLYIDNYLDQD</sequence>
<reference evidence="1" key="1">
    <citation type="journal article" date="2020" name="mSystems">
        <title>Genome- and Community-Level Interaction Insights into Carbon Utilization and Element Cycling Functions of Hydrothermarchaeota in Hydrothermal Sediment.</title>
        <authorList>
            <person name="Zhou Z."/>
            <person name="Liu Y."/>
            <person name="Xu W."/>
            <person name="Pan J."/>
            <person name="Luo Z.H."/>
            <person name="Li M."/>
        </authorList>
    </citation>
    <scope>NUCLEOTIDE SEQUENCE [LARGE SCALE GENOMIC DNA]</scope>
    <source>
        <strain evidence="1">SpSt-102</strain>
    </source>
</reference>
<dbReference type="NCBIfam" id="NF046065">
    <property type="entry name" value="MtxRegRemB"/>
    <property type="match status" value="1"/>
</dbReference>
<organism evidence="1">
    <name type="scientific">Caldicellulosiruptor owensensis</name>
    <dbReference type="NCBI Taxonomy" id="55205"/>
    <lineage>
        <taxon>Bacteria</taxon>
        <taxon>Bacillati</taxon>
        <taxon>Bacillota</taxon>
        <taxon>Bacillota incertae sedis</taxon>
        <taxon>Caldicellulosiruptorales</taxon>
        <taxon>Caldicellulosiruptoraceae</taxon>
        <taxon>Caldicellulosiruptor</taxon>
    </lineage>
</organism>
<evidence type="ECO:0000313" key="1">
    <source>
        <dbReference type="EMBL" id="HHS01283.1"/>
    </source>
</evidence>
<accession>A0A7C5V391</accession>
<proteinExistence type="predicted"/>
<comment type="caution">
    <text evidence="1">The sequence shown here is derived from an EMBL/GenBank/DDBJ whole genome shotgun (WGS) entry which is preliminary data.</text>
</comment>
<dbReference type="OMA" id="LNWDSFI"/>
<gene>
    <name evidence="1" type="ORF">ENL71_01920</name>
</gene>
<name>A0A7C5V391_9FIRM</name>
<dbReference type="EMBL" id="DRUZ01000028">
    <property type="protein sequence ID" value="HHS01283.1"/>
    <property type="molecule type" value="Genomic_DNA"/>
</dbReference>